<gene>
    <name evidence="1" type="ORF">DFR75_10868</name>
</gene>
<reference evidence="1 2" key="1">
    <citation type="submission" date="2019-03" db="EMBL/GenBank/DDBJ databases">
        <title>Genomic Encyclopedia of Type Strains, Phase IV (KMG-IV): sequencing the most valuable type-strain genomes for metagenomic binning, comparative biology and taxonomic classification.</title>
        <authorList>
            <person name="Goeker M."/>
        </authorList>
    </citation>
    <scope>NUCLEOTIDE SEQUENCE [LARGE SCALE GENOMIC DNA]</scope>
    <source>
        <strain evidence="1 2">DSM 44496</strain>
    </source>
</reference>
<comment type="caution">
    <text evidence="1">The sequence shown here is derived from an EMBL/GenBank/DDBJ whole genome shotgun (WGS) entry which is preliminary data.</text>
</comment>
<sequence>MSTSGDLDNALDLQVLPAVEWRAARAHREQLDRLVGPYLERRAAGITHPVIDFLFT</sequence>
<organism evidence="1 2">
    <name type="scientific">Nocardia ignorata</name>
    <dbReference type="NCBI Taxonomy" id="145285"/>
    <lineage>
        <taxon>Bacteria</taxon>
        <taxon>Bacillati</taxon>
        <taxon>Actinomycetota</taxon>
        <taxon>Actinomycetes</taxon>
        <taxon>Mycobacteriales</taxon>
        <taxon>Nocardiaceae</taxon>
        <taxon>Nocardia</taxon>
    </lineage>
</organism>
<dbReference type="AlphaFoldDB" id="A0A4R6P355"/>
<evidence type="ECO:0000313" key="1">
    <source>
        <dbReference type="EMBL" id="TDP31463.1"/>
    </source>
</evidence>
<proteinExistence type="predicted"/>
<dbReference type="Proteomes" id="UP000295087">
    <property type="component" value="Unassembled WGS sequence"/>
</dbReference>
<name>A0A4R6P355_NOCIG</name>
<accession>A0A4R6P355</accession>
<protein>
    <submittedName>
        <fullName evidence="1">Uncharacterized protein</fullName>
    </submittedName>
</protein>
<keyword evidence="2" id="KW-1185">Reference proteome</keyword>
<evidence type="ECO:0000313" key="2">
    <source>
        <dbReference type="Proteomes" id="UP000295087"/>
    </source>
</evidence>
<dbReference type="EMBL" id="SNXK01000008">
    <property type="protein sequence ID" value="TDP31463.1"/>
    <property type="molecule type" value="Genomic_DNA"/>
</dbReference>